<accession>L0RUJ4</accession>
<feature type="transmembrane region" description="Helical" evidence="1">
    <location>
        <begin position="118"/>
        <end position="142"/>
    </location>
</feature>
<dbReference type="Proteomes" id="UP000010466">
    <property type="component" value="Chromosome"/>
</dbReference>
<sequence length="649" mass="75103">MTISLNSNIAKGEMMKVFFSYVSFIHKLILKKKNTIIIPLLWLTISIILTIVINSIELDSKLVPLIYYIVVFIESLLTVLFASIKSINIYKDLEEEGIELLTLSKPISRNKVIWGKSFTNFLLGFYWSIIMFLCNVIILSGISNSDVVFISFVSIPVFTIVYILFGSVSSLIAYKMNAKLAITAPLVIFSPLVIAGTIISSKSTSASNNIAYYLNSKYNNHTSGNVPNLEKFYLNNNVDSLYIIPNGYNKTGYRKDQIEYLKKAFEYSKNSAYDWQIYSYLSLPYQIVDYFNVENKNISEIFGNNTINNLKDYLYYNNKDTFTYNYDLNNDVILKKYSITDIAMKKKDANGNVIKDQNGVDIIDSRSNKKVFLVPGALKSYSHIDNLVNTDIVYARDNAESFKVTFPEDKFVYSASDNLVGQLKWVYIKELLENEVFNYYAKLFANDLLKTLDNEVNKENKEDILDKILRNIEELLNDNNYELLKINDISSIVLNSSSLNNKKIKTLTEKKIYLATAFIYYLYFTFNDSYIVDALLYNLATENEDPHSYSVKIDGFQYNIGGYASYTPKQEIQTVNDTKSDNNKERRVIIRYNLQPSNNYLFQPLEEVYQVSRNKNTTVNKNYYFIIWIVLGITFVLLNNRFYIKKDYR</sequence>
<dbReference type="eggNOG" id="COG1277">
    <property type="taxonomic scope" value="Bacteria"/>
</dbReference>
<evidence type="ECO:0000256" key="1">
    <source>
        <dbReference type="SAM" id="Phobius"/>
    </source>
</evidence>
<dbReference type="AlphaFoldDB" id="L0RUJ4"/>
<dbReference type="HOGENOM" id="CLU_029433_1_0_14"/>
<feature type="transmembrane region" description="Helical" evidence="1">
    <location>
        <begin position="148"/>
        <end position="168"/>
    </location>
</feature>
<keyword evidence="1" id="KW-0812">Transmembrane</keyword>
<organism evidence="2 3">
    <name type="scientific">Mycoplasmopsis cynos (strain C142)</name>
    <name type="common">Mycoplasma cynos</name>
    <dbReference type="NCBI Taxonomy" id="1246955"/>
    <lineage>
        <taxon>Bacteria</taxon>
        <taxon>Bacillati</taxon>
        <taxon>Mycoplasmatota</taxon>
        <taxon>Mycoplasmoidales</taxon>
        <taxon>Metamycoplasmataceae</taxon>
        <taxon>Mycoplasmopsis</taxon>
    </lineage>
</organism>
<evidence type="ECO:0000313" key="3">
    <source>
        <dbReference type="Proteomes" id="UP000010466"/>
    </source>
</evidence>
<keyword evidence="1" id="KW-0472">Membrane</keyword>
<keyword evidence="3" id="KW-1185">Reference proteome</keyword>
<dbReference type="KEGG" id="mcy:MCYN_0376"/>
<dbReference type="PATRIC" id="fig|1246955.3.peg.341"/>
<protein>
    <submittedName>
        <fullName evidence="2">Uncharacterized protein</fullName>
    </submittedName>
</protein>
<dbReference type="STRING" id="1246955.MCYN_0376"/>
<feature type="transmembrane region" description="Helical" evidence="1">
    <location>
        <begin position="180"/>
        <end position="199"/>
    </location>
</feature>
<proteinExistence type="predicted"/>
<gene>
    <name evidence="2" type="primary">MCYN0376</name>
    <name evidence="2" type="ordered locus">MCYN_0376</name>
</gene>
<feature type="transmembrane region" description="Helical" evidence="1">
    <location>
        <begin position="36"/>
        <end position="53"/>
    </location>
</feature>
<keyword evidence="1" id="KW-1133">Transmembrane helix</keyword>
<name>L0RUJ4_MYCC1</name>
<evidence type="ECO:0000313" key="2">
    <source>
        <dbReference type="EMBL" id="CCP24108.1"/>
    </source>
</evidence>
<feature type="transmembrane region" description="Helical" evidence="1">
    <location>
        <begin position="65"/>
        <end position="84"/>
    </location>
</feature>
<feature type="transmembrane region" description="Helical" evidence="1">
    <location>
        <begin position="623"/>
        <end position="644"/>
    </location>
</feature>
<reference evidence="3" key="1">
    <citation type="journal article" date="2013" name="Genome Announc.">
        <title>Complete genome sequence of Mycoplasma cynos strain C142.</title>
        <authorList>
            <person name="Walker C.A."/>
            <person name="Mannering S.A."/>
            <person name="Shields S."/>
            <person name="Blake D.P."/>
            <person name="Brownlie J."/>
        </authorList>
    </citation>
    <scope>NUCLEOTIDE SEQUENCE [LARGE SCALE GENOMIC DNA]</scope>
    <source>
        <strain evidence="3">C142</strain>
    </source>
</reference>
<dbReference type="EMBL" id="HF559394">
    <property type="protein sequence ID" value="CCP24108.1"/>
    <property type="molecule type" value="Genomic_DNA"/>
</dbReference>